<dbReference type="EMBL" id="JAQLOI010000001">
    <property type="protein sequence ID" value="MDB1123753.1"/>
    <property type="molecule type" value="Genomic_DNA"/>
</dbReference>
<accession>A0ABT4YQG8</accession>
<reference evidence="2 3" key="1">
    <citation type="submission" date="2023-01" db="EMBL/GenBank/DDBJ databases">
        <title>Vibrio sp. KJ40-1 sp.nov, isolated from marine algae.</title>
        <authorList>
            <person name="Butt M."/>
            <person name="Kim J.M.J."/>
            <person name="Jeon C.O.C."/>
        </authorList>
    </citation>
    <scope>NUCLEOTIDE SEQUENCE [LARGE SCALE GENOMIC DNA]</scope>
    <source>
        <strain evidence="2 3">KJ40-1</strain>
    </source>
</reference>
<proteinExistence type="predicted"/>
<dbReference type="RefSeq" id="WP_272135354.1">
    <property type="nucleotide sequence ID" value="NZ_JAQLOI010000001.1"/>
</dbReference>
<dbReference type="PANTHER" id="PTHR47870">
    <property type="entry name" value="CYTOCHROME C-TYPE BIOGENESIS PROTEIN CCMH"/>
    <property type="match status" value="1"/>
</dbReference>
<dbReference type="Proteomes" id="UP001210678">
    <property type="component" value="Unassembled WGS sequence"/>
</dbReference>
<dbReference type="InterPro" id="IPR051263">
    <property type="entry name" value="C-type_cytochrome_biogenesis"/>
</dbReference>
<gene>
    <name evidence="2" type="ORF">PGX00_08815</name>
</gene>
<organism evidence="2 3">
    <name type="scientific">Vibrio algarum</name>
    <dbReference type="NCBI Taxonomy" id="3020714"/>
    <lineage>
        <taxon>Bacteria</taxon>
        <taxon>Pseudomonadati</taxon>
        <taxon>Pseudomonadota</taxon>
        <taxon>Gammaproteobacteria</taxon>
        <taxon>Vibrionales</taxon>
        <taxon>Vibrionaceae</taxon>
        <taxon>Vibrio</taxon>
    </lineage>
</organism>
<keyword evidence="1" id="KW-0802">TPR repeat</keyword>
<comment type="caution">
    <text evidence="2">The sequence shown here is derived from an EMBL/GenBank/DDBJ whole genome shotgun (WGS) entry which is preliminary data.</text>
</comment>
<dbReference type="PANTHER" id="PTHR47870:SF2">
    <property type="entry name" value="FORMATE-DEPENDENT NITRITE REDUCTASE COMPLEX SUBUNIT NRFF"/>
    <property type="match status" value="1"/>
</dbReference>
<sequence>MSPDKEQQKVVKLAVPLTIDEIIGEIQDKLREDKNNADLWFQLGQGYFANGEFDNANTCFDYVIRLTDEPSSTVFAAKATAQYYISSQRMTDEVMELLDIALSKDRLNDTALMLIANDHFISFRYDQAIETWQKVLDSERQGIDRVTIINSINKTQQLQNN</sequence>
<dbReference type="SUPFAM" id="SSF48452">
    <property type="entry name" value="TPR-like"/>
    <property type="match status" value="1"/>
</dbReference>
<keyword evidence="3" id="KW-1185">Reference proteome</keyword>
<evidence type="ECO:0000313" key="2">
    <source>
        <dbReference type="EMBL" id="MDB1123753.1"/>
    </source>
</evidence>
<protein>
    <submittedName>
        <fullName evidence="2">Nitrite reductase</fullName>
    </submittedName>
</protein>
<dbReference type="InterPro" id="IPR019734">
    <property type="entry name" value="TPR_rpt"/>
</dbReference>
<dbReference type="Gene3D" id="1.25.40.10">
    <property type="entry name" value="Tetratricopeptide repeat domain"/>
    <property type="match status" value="1"/>
</dbReference>
<evidence type="ECO:0000256" key="1">
    <source>
        <dbReference type="PROSITE-ProRule" id="PRU00339"/>
    </source>
</evidence>
<name>A0ABT4YQG8_9VIBR</name>
<dbReference type="PROSITE" id="PS50005">
    <property type="entry name" value="TPR"/>
    <property type="match status" value="1"/>
</dbReference>
<dbReference type="InterPro" id="IPR011990">
    <property type="entry name" value="TPR-like_helical_dom_sf"/>
</dbReference>
<evidence type="ECO:0000313" key="3">
    <source>
        <dbReference type="Proteomes" id="UP001210678"/>
    </source>
</evidence>
<feature type="repeat" description="TPR" evidence="1">
    <location>
        <begin position="37"/>
        <end position="70"/>
    </location>
</feature>